<dbReference type="AlphaFoldDB" id="A0A5B0LN73"/>
<accession>A0A5B0LN73</accession>
<evidence type="ECO:0000313" key="1">
    <source>
        <dbReference type="EMBL" id="KAA1065280.1"/>
    </source>
</evidence>
<name>A0A5B0LN73_PUCGR</name>
<sequence>MGSKVSRNWSFSKVRGQASKVEEITGEEFSVVQHILPGSGPLIKGNIWHVGTIKTKGFWGLIFFLIDLPIKISAGHNRHRNCKW</sequence>
<comment type="caution">
    <text evidence="1">The sequence shown here is derived from an EMBL/GenBank/DDBJ whole genome shotgun (WGS) entry which is preliminary data.</text>
</comment>
<protein>
    <submittedName>
        <fullName evidence="1">Uncharacterized protein</fullName>
    </submittedName>
</protein>
<organism evidence="1 2">
    <name type="scientific">Puccinia graminis f. sp. tritici</name>
    <dbReference type="NCBI Taxonomy" id="56615"/>
    <lineage>
        <taxon>Eukaryota</taxon>
        <taxon>Fungi</taxon>
        <taxon>Dikarya</taxon>
        <taxon>Basidiomycota</taxon>
        <taxon>Pucciniomycotina</taxon>
        <taxon>Pucciniomycetes</taxon>
        <taxon>Pucciniales</taxon>
        <taxon>Pucciniaceae</taxon>
        <taxon>Puccinia</taxon>
    </lineage>
</organism>
<dbReference type="Proteomes" id="UP000325313">
    <property type="component" value="Unassembled WGS sequence"/>
</dbReference>
<gene>
    <name evidence="1" type="ORF">PGTUg99_017772</name>
</gene>
<reference evidence="1 2" key="1">
    <citation type="submission" date="2019-05" db="EMBL/GenBank/DDBJ databases">
        <title>Emergence of the Ug99 lineage of the wheat stem rust pathogen through somatic hybridization.</title>
        <authorList>
            <person name="Li F."/>
            <person name="Upadhyaya N.M."/>
            <person name="Sperschneider J."/>
            <person name="Matny O."/>
            <person name="Nguyen-Phuc H."/>
            <person name="Mago R."/>
            <person name="Raley C."/>
            <person name="Miller M.E."/>
            <person name="Silverstein K.A.T."/>
            <person name="Henningsen E."/>
            <person name="Hirsch C.D."/>
            <person name="Visser B."/>
            <person name="Pretorius Z.A."/>
            <person name="Steffenson B.J."/>
            <person name="Schwessinger B."/>
            <person name="Dodds P.N."/>
            <person name="Figueroa M."/>
        </authorList>
    </citation>
    <scope>NUCLEOTIDE SEQUENCE [LARGE SCALE GENOMIC DNA]</scope>
    <source>
        <strain evidence="1 2">Ug99</strain>
    </source>
</reference>
<evidence type="ECO:0000313" key="2">
    <source>
        <dbReference type="Proteomes" id="UP000325313"/>
    </source>
</evidence>
<dbReference type="EMBL" id="VDEP01000511">
    <property type="protein sequence ID" value="KAA1065280.1"/>
    <property type="molecule type" value="Genomic_DNA"/>
</dbReference>
<proteinExistence type="predicted"/>